<dbReference type="SFLD" id="SFLDF00273">
    <property type="entry name" value="(dimethylallyl)adenosine_tRNA"/>
    <property type="match status" value="1"/>
</dbReference>
<comment type="subcellular location">
    <subcellularLocation>
        <location evidence="12">Cytoplasm</location>
    </subcellularLocation>
</comment>
<evidence type="ECO:0000256" key="10">
    <source>
        <dbReference type="ARBA" id="ARBA00080698"/>
    </source>
</evidence>
<dbReference type="NCBIfam" id="TIGR00089">
    <property type="entry name" value="MiaB/RimO family radical SAM methylthiotransferase"/>
    <property type="match status" value="1"/>
</dbReference>
<evidence type="ECO:0000259" key="13">
    <source>
        <dbReference type="PROSITE" id="PS50926"/>
    </source>
</evidence>
<dbReference type="SUPFAM" id="SSF102114">
    <property type="entry name" value="Radical SAM enzymes"/>
    <property type="match status" value="1"/>
</dbReference>
<dbReference type="SFLD" id="SFLDG01082">
    <property type="entry name" value="B12-binding_domain_containing"/>
    <property type="match status" value="1"/>
</dbReference>
<dbReference type="GO" id="GO:0051539">
    <property type="term" value="F:4 iron, 4 sulfur cluster binding"/>
    <property type="evidence" value="ECO:0007669"/>
    <property type="project" value="UniProtKB-UniRule"/>
</dbReference>
<dbReference type="PROSITE" id="PS51449">
    <property type="entry name" value="MTTASE_N"/>
    <property type="match status" value="1"/>
</dbReference>
<dbReference type="Proteomes" id="UP000184207">
    <property type="component" value="Unassembled WGS sequence"/>
</dbReference>
<feature type="binding site" evidence="12">
    <location>
        <position position="46"/>
    </location>
    <ligand>
        <name>[4Fe-4S] cluster</name>
        <dbReference type="ChEBI" id="CHEBI:49883"/>
        <label>1</label>
    </ligand>
</feature>
<comment type="function">
    <text evidence="1 12">Catalyzes the methylthiolation of N6-(dimethylallyl)adenosine (i(6)A), leading to the formation of 2-methylthio-N6-(dimethylallyl)adenosine (ms(2)i(6)A) at position 37 in tRNAs that read codons beginning with uridine.</text>
</comment>
<keyword evidence="6 12" id="KW-0408">Iron</keyword>
<dbReference type="Pfam" id="PF01938">
    <property type="entry name" value="TRAM"/>
    <property type="match status" value="1"/>
</dbReference>
<dbReference type="OrthoDB" id="9805215at2"/>
<keyword evidence="3 12" id="KW-0808">Transferase</keyword>
<feature type="binding site" evidence="12">
    <location>
        <position position="153"/>
    </location>
    <ligand>
        <name>[4Fe-4S] cluster</name>
        <dbReference type="ChEBI" id="CHEBI:49883"/>
        <label>2</label>
        <note>4Fe-4S-S-AdoMet</note>
    </ligand>
</feature>
<comment type="catalytic activity">
    <reaction evidence="12">
        <text>N(6)-dimethylallyladenosine(37) in tRNA + (sulfur carrier)-SH + AH2 + 2 S-adenosyl-L-methionine = 2-methylsulfanyl-N(6)-dimethylallyladenosine(37) in tRNA + (sulfur carrier)-H + 5'-deoxyadenosine + L-methionine + A + S-adenosyl-L-homocysteine + 2 H(+)</text>
        <dbReference type="Rhea" id="RHEA:37067"/>
        <dbReference type="Rhea" id="RHEA-COMP:10375"/>
        <dbReference type="Rhea" id="RHEA-COMP:10376"/>
        <dbReference type="Rhea" id="RHEA-COMP:14737"/>
        <dbReference type="Rhea" id="RHEA-COMP:14739"/>
        <dbReference type="ChEBI" id="CHEBI:13193"/>
        <dbReference type="ChEBI" id="CHEBI:15378"/>
        <dbReference type="ChEBI" id="CHEBI:17319"/>
        <dbReference type="ChEBI" id="CHEBI:17499"/>
        <dbReference type="ChEBI" id="CHEBI:29917"/>
        <dbReference type="ChEBI" id="CHEBI:57844"/>
        <dbReference type="ChEBI" id="CHEBI:57856"/>
        <dbReference type="ChEBI" id="CHEBI:59789"/>
        <dbReference type="ChEBI" id="CHEBI:64428"/>
        <dbReference type="ChEBI" id="CHEBI:74415"/>
        <dbReference type="ChEBI" id="CHEBI:74417"/>
        <dbReference type="EC" id="2.8.4.3"/>
    </reaction>
</comment>
<dbReference type="PROSITE" id="PS51918">
    <property type="entry name" value="RADICAL_SAM"/>
    <property type="match status" value="1"/>
</dbReference>
<dbReference type="STRING" id="1121883.SAMN02745226_00053"/>
<keyword evidence="5 12" id="KW-0479">Metal-binding</keyword>
<dbReference type="InterPro" id="IPR023404">
    <property type="entry name" value="rSAM_horseshoe"/>
</dbReference>
<dbReference type="PANTHER" id="PTHR43020:SF2">
    <property type="entry name" value="MITOCHONDRIAL TRNA METHYLTHIOTRANSFERASE CDK5RAP1"/>
    <property type="match status" value="1"/>
</dbReference>
<evidence type="ECO:0000313" key="17">
    <source>
        <dbReference type="Proteomes" id="UP000184207"/>
    </source>
</evidence>
<keyword evidence="12" id="KW-0963">Cytoplasm</keyword>
<dbReference type="FunFam" id="3.40.50.12160:FF:000003">
    <property type="entry name" value="CDK5 regulatory subunit-associated protein 1"/>
    <property type="match status" value="1"/>
</dbReference>
<accession>A0A1M7RRV5</accession>
<dbReference type="InterPro" id="IPR007197">
    <property type="entry name" value="rSAM"/>
</dbReference>
<gene>
    <name evidence="12" type="primary">miaB</name>
    <name evidence="16" type="ORF">SAMN02745226_00053</name>
</gene>
<evidence type="ECO:0000256" key="12">
    <source>
        <dbReference type="HAMAP-Rule" id="MF_01864"/>
    </source>
</evidence>
<dbReference type="GO" id="GO:0035597">
    <property type="term" value="F:tRNA-2-methylthio-N(6)-dimethylallyladenosine(37) synthase activity"/>
    <property type="evidence" value="ECO:0007669"/>
    <property type="project" value="UniProtKB-EC"/>
</dbReference>
<comment type="cofactor">
    <cofactor evidence="12">
        <name>[4Fe-4S] cluster</name>
        <dbReference type="ChEBI" id="CHEBI:49883"/>
    </cofactor>
    <text evidence="12">Binds 2 [4Fe-4S] clusters. One cluster is coordinated with 3 cysteines and an exchangeable S-adenosyl-L-methionine.</text>
</comment>
<sequence>MKVHIFTYGCQMNENDTEIAKQLLLNEGFEITDSEDDADVVILNTCAVRKKSEEKVYSHIGKLKKKGKKIGIMGCVAEKEKENLFKRGVSFVLGTRALAEIPQAVQNAKNGSRHAYFDDTLSEIEYHKVETRSSKHHAWITIIYGCDRFCTYCIVPYTRSREKSRTLESVLTEVRALVDKGYKEFTFLGQNVDAYGKDLGDGTSLAKLLREASKIERIKRLWFLTSYPTDFSLEIPQAMLESEKIARSVHLPVQHGSNKILKAMNRRYTREEYIQLIQDIRKIVPDASISSDIIVGFPGETDEDFEDTVNLVKELKFERLNLAVYSPREGTVAWKYYKDNVPYKTKVRRMSYLLNLQKFINKELNEAYKDKTVEVIVEAQAKNGLFYGRDIRNKIISFEGSNELIGKSVLVKVNKITAGPLYGTIEKVLDF</sequence>
<dbReference type="InterPro" id="IPR006638">
    <property type="entry name" value="Elp3/MiaA/NifB-like_rSAM"/>
</dbReference>
<dbReference type="SFLD" id="SFLDG01061">
    <property type="entry name" value="methylthiotransferase"/>
    <property type="match status" value="1"/>
</dbReference>
<dbReference type="SFLD" id="SFLDS00029">
    <property type="entry name" value="Radical_SAM"/>
    <property type="match status" value="1"/>
</dbReference>
<dbReference type="EMBL" id="FRDJ01000001">
    <property type="protein sequence ID" value="SHN48818.1"/>
    <property type="molecule type" value="Genomic_DNA"/>
</dbReference>
<proteinExistence type="inferred from homology"/>
<evidence type="ECO:0000259" key="14">
    <source>
        <dbReference type="PROSITE" id="PS51449"/>
    </source>
</evidence>
<dbReference type="SMART" id="SM00729">
    <property type="entry name" value="Elp3"/>
    <property type="match status" value="1"/>
</dbReference>
<name>A0A1M7RRV5_FERGO</name>
<keyword evidence="4 12" id="KW-0949">S-adenosyl-L-methionine</keyword>
<feature type="domain" description="MTTase N-terminal" evidence="14">
    <location>
        <begin position="1"/>
        <end position="110"/>
    </location>
</feature>
<dbReference type="InterPro" id="IPR002792">
    <property type="entry name" value="TRAM_dom"/>
</dbReference>
<dbReference type="InterPro" id="IPR038135">
    <property type="entry name" value="Methylthiotransferase_N_sf"/>
</dbReference>
<dbReference type="CDD" id="cd01335">
    <property type="entry name" value="Radical_SAM"/>
    <property type="match status" value="1"/>
</dbReference>
<dbReference type="Gene3D" id="3.80.30.20">
    <property type="entry name" value="tm_1862 like domain"/>
    <property type="match status" value="1"/>
</dbReference>
<dbReference type="InterPro" id="IPR013848">
    <property type="entry name" value="Methylthiotransferase_N"/>
</dbReference>
<evidence type="ECO:0000256" key="4">
    <source>
        <dbReference type="ARBA" id="ARBA00022691"/>
    </source>
</evidence>
<dbReference type="GO" id="GO:0046872">
    <property type="term" value="F:metal ion binding"/>
    <property type="evidence" value="ECO:0007669"/>
    <property type="project" value="UniProtKB-KW"/>
</dbReference>
<dbReference type="PANTHER" id="PTHR43020">
    <property type="entry name" value="CDK5 REGULATORY SUBUNIT-ASSOCIATED PROTEIN 1"/>
    <property type="match status" value="1"/>
</dbReference>
<evidence type="ECO:0000256" key="3">
    <source>
        <dbReference type="ARBA" id="ARBA00022679"/>
    </source>
</evidence>
<evidence type="ECO:0000256" key="9">
    <source>
        <dbReference type="ARBA" id="ARBA00068570"/>
    </source>
</evidence>
<dbReference type="InterPro" id="IPR005839">
    <property type="entry name" value="Methylthiotransferase"/>
</dbReference>
<evidence type="ECO:0000256" key="1">
    <source>
        <dbReference type="ARBA" id="ARBA00003234"/>
    </source>
</evidence>
<dbReference type="PROSITE" id="PS50926">
    <property type="entry name" value="TRAM"/>
    <property type="match status" value="1"/>
</dbReference>
<dbReference type="Pfam" id="PF04055">
    <property type="entry name" value="Radical_SAM"/>
    <property type="match status" value="1"/>
</dbReference>
<dbReference type="GO" id="GO:0005829">
    <property type="term" value="C:cytosol"/>
    <property type="evidence" value="ECO:0007669"/>
    <property type="project" value="TreeGrafter"/>
</dbReference>
<feature type="domain" description="Radical SAM core" evidence="15">
    <location>
        <begin position="132"/>
        <end position="363"/>
    </location>
</feature>
<dbReference type="NCBIfam" id="TIGR01574">
    <property type="entry name" value="miaB-methiolase"/>
    <property type="match status" value="1"/>
</dbReference>
<evidence type="ECO:0000256" key="2">
    <source>
        <dbReference type="ARBA" id="ARBA00022485"/>
    </source>
</evidence>
<evidence type="ECO:0000256" key="6">
    <source>
        <dbReference type="ARBA" id="ARBA00023004"/>
    </source>
</evidence>
<feature type="binding site" evidence="12">
    <location>
        <position position="75"/>
    </location>
    <ligand>
        <name>[4Fe-4S] cluster</name>
        <dbReference type="ChEBI" id="CHEBI:49883"/>
        <label>1</label>
    </ligand>
</feature>
<comment type="subunit">
    <text evidence="12">Monomer.</text>
</comment>
<dbReference type="Pfam" id="PF00919">
    <property type="entry name" value="UPF0004"/>
    <property type="match status" value="1"/>
</dbReference>
<feature type="domain" description="TRAM" evidence="13">
    <location>
        <begin position="366"/>
        <end position="427"/>
    </location>
</feature>
<dbReference type="InterPro" id="IPR058240">
    <property type="entry name" value="rSAM_sf"/>
</dbReference>
<keyword evidence="7 12" id="KW-0411">Iron-sulfur</keyword>
<evidence type="ECO:0000256" key="11">
    <source>
        <dbReference type="ARBA" id="ARBA00081141"/>
    </source>
</evidence>
<dbReference type="HAMAP" id="MF_01864">
    <property type="entry name" value="tRNA_metthiotr_MiaB"/>
    <property type="match status" value="1"/>
</dbReference>
<keyword evidence="2 12" id="KW-0004">4Fe-4S</keyword>
<evidence type="ECO:0000256" key="8">
    <source>
        <dbReference type="ARBA" id="ARBA00033765"/>
    </source>
</evidence>
<keyword evidence="12" id="KW-0819">tRNA processing</keyword>
<feature type="binding site" evidence="12">
    <location>
        <position position="150"/>
    </location>
    <ligand>
        <name>[4Fe-4S] cluster</name>
        <dbReference type="ChEBI" id="CHEBI:49883"/>
        <label>2</label>
        <note>4Fe-4S-S-AdoMet</note>
    </ligand>
</feature>
<dbReference type="FunFam" id="3.80.30.20:FF:000001">
    <property type="entry name" value="tRNA-2-methylthio-N(6)-dimethylallyladenosine synthase 2"/>
    <property type="match status" value="1"/>
</dbReference>
<keyword evidence="17" id="KW-1185">Reference proteome</keyword>
<reference evidence="17" key="1">
    <citation type="submission" date="2016-12" db="EMBL/GenBank/DDBJ databases">
        <authorList>
            <person name="Varghese N."/>
            <person name="Submissions S."/>
        </authorList>
    </citation>
    <scope>NUCLEOTIDE SEQUENCE [LARGE SCALE GENOMIC DNA]</scope>
    <source>
        <strain evidence="17">DSM 13020</strain>
    </source>
</reference>
<dbReference type="InterPro" id="IPR006463">
    <property type="entry name" value="MiaB_methiolase"/>
</dbReference>
<feature type="binding site" evidence="12">
    <location>
        <position position="146"/>
    </location>
    <ligand>
        <name>[4Fe-4S] cluster</name>
        <dbReference type="ChEBI" id="CHEBI:49883"/>
        <label>2</label>
        <note>4Fe-4S-S-AdoMet</note>
    </ligand>
</feature>
<evidence type="ECO:0000259" key="15">
    <source>
        <dbReference type="PROSITE" id="PS51918"/>
    </source>
</evidence>
<organism evidence="16 17">
    <name type="scientific">Fervidobacterium gondwanense DSM 13020</name>
    <dbReference type="NCBI Taxonomy" id="1121883"/>
    <lineage>
        <taxon>Bacteria</taxon>
        <taxon>Thermotogati</taxon>
        <taxon>Thermotogota</taxon>
        <taxon>Thermotogae</taxon>
        <taxon>Thermotogales</taxon>
        <taxon>Fervidobacteriaceae</taxon>
        <taxon>Fervidobacterium</taxon>
    </lineage>
</organism>
<feature type="binding site" evidence="12">
    <location>
        <position position="10"/>
    </location>
    <ligand>
        <name>[4Fe-4S] cluster</name>
        <dbReference type="ChEBI" id="CHEBI:49883"/>
        <label>1</label>
    </ligand>
</feature>
<evidence type="ECO:0000256" key="7">
    <source>
        <dbReference type="ARBA" id="ARBA00023014"/>
    </source>
</evidence>
<dbReference type="RefSeq" id="WP_072757151.1">
    <property type="nucleotide sequence ID" value="NZ_FRDJ01000001.1"/>
</dbReference>
<dbReference type="EC" id="2.8.4.3" evidence="8 12"/>
<dbReference type="Gene3D" id="3.40.50.12160">
    <property type="entry name" value="Methylthiotransferase, N-terminal domain"/>
    <property type="match status" value="1"/>
</dbReference>
<comment type="similarity">
    <text evidence="12">Belongs to the methylthiotransferase family. MiaB subfamily.</text>
</comment>
<evidence type="ECO:0000313" key="16">
    <source>
        <dbReference type="EMBL" id="SHN48818.1"/>
    </source>
</evidence>
<dbReference type="AlphaFoldDB" id="A0A1M7RRV5"/>
<protein>
    <recommendedName>
        <fullName evidence="9 12">tRNA-2-methylthio-N(6)-dimethylallyladenosine synthase</fullName>
        <ecNumber evidence="8 12">2.8.4.3</ecNumber>
    </recommendedName>
    <alternativeName>
        <fullName evidence="11 12">(Dimethylallyl)adenosine tRNA methylthiotransferase MiaB</fullName>
    </alternativeName>
    <alternativeName>
        <fullName evidence="10 12">tRNA-i(6)A37 methylthiotransferase</fullName>
    </alternativeName>
</protein>
<evidence type="ECO:0000256" key="5">
    <source>
        <dbReference type="ARBA" id="ARBA00022723"/>
    </source>
</evidence>